<reference evidence="1" key="1">
    <citation type="submission" date="2021-01" db="EMBL/GenBank/DDBJ databases">
        <authorList>
            <person name="Zahm M."/>
            <person name="Roques C."/>
            <person name="Cabau C."/>
            <person name="Klopp C."/>
            <person name="Donnadieu C."/>
            <person name="Jouanno E."/>
            <person name="Lampietro C."/>
            <person name="Louis A."/>
            <person name="Herpin A."/>
            <person name="Echchiki A."/>
            <person name="Berthelot C."/>
            <person name="Parey E."/>
            <person name="Roest-Crollius H."/>
            <person name="Braasch I."/>
            <person name="Postlethwait J."/>
            <person name="Bobe J."/>
            <person name="Montfort J."/>
            <person name="Bouchez O."/>
            <person name="Begum T."/>
            <person name="Mejri S."/>
            <person name="Adams A."/>
            <person name="Chen W.-J."/>
            <person name="Guiguen Y."/>
        </authorList>
    </citation>
    <scope>NUCLEOTIDE SEQUENCE</scope>
    <source>
        <strain evidence="1">YG-15Mar2019-1</strain>
        <tissue evidence="1">Brain</tissue>
    </source>
</reference>
<evidence type="ECO:0000313" key="2">
    <source>
        <dbReference type="Proteomes" id="UP001046870"/>
    </source>
</evidence>
<sequence>MPPLPSPQLSRDLISCWILFLESSVRTVTTWGGERAKDRHTEGDTLGLSRAQVIYISLHYISQWRCGIKLSTV</sequence>
<gene>
    <name evidence="1" type="ORF">MATL_G00115070</name>
</gene>
<protein>
    <submittedName>
        <fullName evidence="1">Uncharacterized protein</fullName>
    </submittedName>
</protein>
<dbReference type="AlphaFoldDB" id="A0A9D3PXJ2"/>
<keyword evidence="2" id="KW-1185">Reference proteome</keyword>
<evidence type="ECO:0000313" key="1">
    <source>
        <dbReference type="EMBL" id="KAG7470554.1"/>
    </source>
</evidence>
<comment type="caution">
    <text evidence="1">The sequence shown here is derived from an EMBL/GenBank/DDBJ whole genome shotgun (WGS) entry which is preliminary data.</text>
</comment>
<organism evidence="1 2">
    <name type="scientific">Megalops atlanticus</name>
    <name type="common">Tarpon</name>
    <name type="synonym">Clupea gigantea</name>
    <dbReference type="NCBI Taxonomy" id="7932"/>
    <lineage>
        <taxon>Eukaryota</taxon>
        <taxon>Metazoa</taxon>
        <taxon>Chordata</taxon>
        <taxon>Craniata</taxon>
        <taxon>Vertebrata</taxon>
        <taxon>Euteleostomi</taxon>
        <taxon>Actinopterygii</taxon>
        <taxon>Neopterygii</taxon>
        <taxon>Teleostei</taxon>
        <taxon>Elopiformes</taxon>
        <taxon>Megalopidae</taxon>
        <taxon>Megalops</taxon>
    </lineage>
</organism>
<proteinExistence type="predicted"/>
<dbReference type="Proteomes" id="UP001046870">
    <property type="component" value="Chromosome 9"/>
</dbReference>
<dbReference type="OrthoDB" id="10543829at2759"/>
<name>A0A9D3PXJ2_MEGAT</name>
<accession>A0A9D3PXJ2</accession>
<dbReference type="EMBL" id="JAFDVH010000009">
    <property type="protein sequence ID" value="KAG7470554.1"/>
    <property type="molecule type" value="Genomic_DNA"/>
</dbReference>